<dbReference type="InterPro" id="IPR006594">
    <property type="entry name" value="LisH"/>
</dbReference>
<evidence type="ECO:0000259" key="2">
    <source>
        <dbReference type="SMART" id="SM00757"/>
    </source>
</evidence>
<name>F8PE53_SERL9</name>
<feature type="region of interest" description="Disordered" evidence="1">
    <location>
        <begin position="285"/>
        <end position="319"/>
    </location>
</feature>
<evidence type="ECO:0000313" key="3">
    <source>
        <dbReference type="EMBL" id="EGO18650.1"/>
    </source>
</evidence>
<feature type="compositionally biased region" description="Low complexity" evidence="1">
    <location>
        <begin position="297"/>
        <end position="313"/>
    </location>
</feature>
<dbReference type="PROSITE" id="PS50896">
    <property type="entry name" value="LISH"/>
    <property type="match status" value="1"/>
</dbReference>
<dbReference type="InterPro" id="IPR013144">
    <property type="entry name" value="CRA_dom"/>
</dbReference>
<feature type="domain" description="CRA" evidence="2">
    <location>
        <begin position="182"/>
        <end position="283"/>
    </location>
</feature>
<dbReference type="SMART" id="SM00757">
    <property type="entry name" value="CRA"/>
    <property type="match status" value="1"/>
</dbReference>
<dbReference type="RefSeq" id="XP_007324677.1">
    <property type="nucleotide sequence ID" value="XM_007324615.1"/>
</dbReference>
<dbReference type="Proteomes" id="UP000008064">
    <property type="component" value="Unassembled WGS sequence"/>
</dbReference>
<dbReference type="HOGENOM" id="CLU_055335_0_0_1"/>
<dbReference type="InterPro" id="IPR050618">
    <property type="entry name" value="Ubq-SigPath_Reg"/>
</dbReference>
<reference evidence="3" key="1">
    <citation type="submission" date="2011-04" db="EMBL/GenBank/DDBJ databases">
        <title>Evolution of plant cell wall degrading machinery underlies the functional diversity of forest fungi.</title>
        <authorList>
            <consortium name="US DOE Joint Genome Institute (JGI-PGF)"/>
            <person name="Eastwood D.C."/>
            <person name="Floudas D."/>
            <person name="Binder M."/>
            <person name="Majcherczyk A."/>
            <person name="Schneider P."/>
            <person name="Aerts A."/>
            <person name="Asiegbu F.O."/>
            <person name="Baker S.E."/>
            <person name="Barry K."/>
            <person name="Bendiksby M."/>
            <person name="Blumentritt M."/>
            <person name="Coutinho P.M."/>
            <person name="Cullen D."/>
            <person name="Cullen D."/>
            <person name="Gathman A."/>
            <person name="Goodell B."/>
            <person name="Henrissat B."/>
            <person name="Ihrmark K."/>
            <person name="Kauserud H."/>
            <person name="Kohler A."/>
            <person name="LaButti K."/>
            <person name="Lapidus A."/>
            <person name="Lavin J.L."/>
            <person name="Lee Y.-H."/>
            <person name="Lindquist E."/>
            <person name="Lilly W."/>
            <person name="Lucas S."/>
            <person name="Morin E."/>
            <person name="Murat C."/>
            <person name="Oguiza J.A."/>
            <person name="Park J."/>
            <person name="Pisabarro A.G."/>
            <person name="Riley R."/>
            <person name="Rosling A."/>
            <person name="Salamov A."/>
            <person name="Schmidt O."/>
            <person name="Schmutz J."/>
            <person name="Skrede I."/>
            <person name="Stenlid J."/>
            <person name="Wiebenga A."/>
            <person name="Xie X."/>
            <person name="Kues U."/>
            <person name="Hibbett D.S."/>
            <person name="Hoffmeister D."/>
            <person name="Hogberg N."/>
            <person name="Martin F."/>
            <person name="Grigoriev I.V."/>
            <person name="Watkinson S.C."/>
        </authorList>
    </citation>
    <scope>NUCLEOTIDE SEQUENCE</scope>
    <source>
        <strain evidence="3">S7.9</strain>
    </source>
</reference>
<evidence type="ECO:0000256" key="1">
    <source>
        <dbReference type="SAM" id="MobiDB-lite"/>
    </source>
</evidence>
<organism>
    <name type="scientific">Serpula lacrymans var. lacrymans (strain S7.9)</name>
    <name type="common">Dry rot fungus</name>
    <dbReference type="NCBI Taxonomy" id="578457"/>
    <lineage>
        <taxon>Eukaryota</taxon>
        <taxon>Fungi</taxon>
        <taxon>Dikarya</taxon>
        <taxon>Basidiomycota</taxon>
        <taxon>Agaricomycotina</taxon>
        <taxon>Agaricomycetes</taxon>
        <taxon>Agaricomycetidae</taxon>
        <taxon>Boletales</taxon>
        <taxon>Coniophorineae</taxon>
        <taxon>Serpulaceae</taxon>
        <taxon>Serpula</taxon>
    </lineage>
</organism>
<gene>
    <name evidence="3" type="ORF">SERLADRAFT_480922</name>
</gene>
<dbReference type="GeneID" id="18821598"/>
<dbReference type="AlphaFoldDB" id="F8PE53"/>
<accession>F8PE53</accession>
<dbReference type="InterPro" id="IPR024964">
    <property type="entry name" value="CTLH/CRA"/>
</dbReference>
<proteinExistence type="predicted"/>
<dbReference type="EMBL" id="GL945447">
    <property type="protein sequence ID" value="EGO18650.1"/>
    <property type="molecule type" value="Genomic_DNA"/>
</dbReference>
<dbReference type="Pfam" id="PF10607">
    <property type="entry name" value="CTLH"/>
    <property type="match status" value="1"/>
</dbReference>
<sequence>MDNSKFSDPRPDDLRALVLQYLCHNCYTSTARAFARDSAVRHLDADGNEITSSRAKEMSPDLSEGTLNNIKFRNDIRLCILSGQVDEAITLLNKHFPNVLDLSEVETRMPGQNESASKRAEYVLPNTVHPAHLSLNLHILAFIEACRTIPLLYTPPEPSSKMAFESVPKVTDTTNVAEDDEQHQMDLLSRAQKLNTEAGRLEKSTDQDLYLKELENVVGLLAYKDPERSPMSKYMSQERRGRVADQIDGAILFHTNHPPISRLEFGVRFTHTLWAILHDLQVKAPPSSSRPTGLRLPPVSQSSTSPSEQQTGTAKEPTEYLPAFDLKLFLDIKT</sequence>
<dbReference type="PANTHER" id="PTHR12864">
    <property type="entry name" value="RAN BINDING PROTEIN 9-RELATED"/>
    <property type="match status" value="1"/>
</dbReference>
<protein>
    <recommendedName>
        <fullName evidence="2">CRA domain-containing protein</fullName>
    </recommendedName>
</protein>
<dbReference type="OrthoDB" id="8048523at2759"/>
<dbReference type="KEGG" id="sla:SERLADRAFT_480922"/>